<keyword evidence="4" id="KW-0665">Pyrimidine biosynthesis</keyword>
<dbReference type="NCBIfam" id="TIGR00857">
    <property type="entry name" value="pyrC_multi"/>
    <property type="match status" value="1"/>
</dbReference>
<dbReference type="Gene3D" id="3.20.20.140">
    <property type="entry name" value="Metal-dependent hydrolases"/>
    <property type="match status" value="1"/>
</dbReference>
<evidence type="ECO:0000256" key="2">
    <source>
        <dbReference type="ARBA" id="ARBA00022723"/>
    </source>
</evidence>
<dbReference type="InterPro" id="IPR024403">
    <property type="entry name" value="DHOase_cat"/>
</dbReference>
<dbReference type="STRING" id="55544.A0A4D9DD86"/>
<dbReference type="InterPro" id="IPR032466">
    <property type="entry name" value="Metal_Hydrolase"/>
</dbReference>
<reference evidence="6 7" key="2">
    <citation type="submission" date="2019-04" db="EMBL/GenBank/DDBJ databases">
        <title>The genome sequence of big-headed turtle.</title>
        <authorList>
            <person name="Gong S."/>
        </authorList>
    </citation>
    <scope>NUCLEOTIDE SEQUENCE [LARGE SCALE GENOMIC DNA]</scope>
    <source>
        <strain evidence="6">DO16091913</strain>
        <tissue evidence="6">Muscle</tissue>
    </source>
</reference>
<dbReference type="AlphaFoldDB" id="A0A4D9DD86"/>
<evidence type="ECO:0000259" key="5">
    <source>
        <dbReference type="Pfam" id="PF12890"/>
    </source>
</evidence>
<dbReference type="Gene3D" id="2.30.40.10">
    <property type="entry name" value="Urease, subunit C, domain 1"/>
    <property type="match status" value="1"/>
</dbReference>
<comment type="cofactor">
    <cofactor evidence="1">
        <name>Zn(2+)</name>
        <dbReference type="ChEBI" id="CHEBI:29105"/>
    </cofactor>
</comment>
<dbReference type="SUPFAM" id="SSF51556">
    <property type="entry name" value="Metallo-dependent hydrolases"/>
    <property type="match status" value="1"/>
</dbReference>
<evidence type="ECO:0000313" key="6">
    <source>
        <dbReference type="EMBL" id="TFJ95300.1"/>
    </source>
</evidence>
<keyword evidence="2" id="KW-0479">Metal-binding</keyword>
<dbReference type="CDD" id="cd01317">
    <property type="entry name" value="DHOase_IIa"/>
    <property type="match status" value="1"/>
</dbReference>
<evidence type="ECO:0000256" key="3">
    <source>
        <dbReference type="ARBA" id="ARBA00022801"/>
    </source>
</evidence>
<dbReference type="InterPro" id="IPR004722">
    <property type="entry name" value="DHOase"/>
</dbReference>
<dbReference type="OrthoDB" id="1924787at2759"/>
<dbReference type="PANTHER" id="PTHR43668:SF2">
    <property type="entry name" value="ALLANTOINASE"/>
    <property type="match status" value="1"/>
</dbReference>
<keyword evidence="7" id="KW-1185">Reference proteome</keyword>
<evidence type="ECO:0000256" key="4">
    <source>
        <dbReference type="ARBA" id="ARBA00022975"/>
    </source>
</evidence>
<protein>
    <submittedName>
        <fullName evidence="6">Co-chaperone GrpE</fullName>
    </submittedName>
</protein>
<dbReference type="SUPFAM" id="SSF51338">
    <property type="entry name" value="Composite domain of metallo-dependent hydrolases"/>
    <property type="match status" value="1"/>
</dbReference>
<dbReference type="InterPro" id="IPR002195">
    <property type="entry name" value="Dihydroorotase_CS"/>
</dbReference>
<organism evidence="6 7">
    <name type="scientific">Platysternon megacephalum</name>
    <name type="common">big-headed turtle</name>
    <dbReference type="NCBI Taxonomy" id="55544"/>
    <lineage>
        <taxon>Eukaryota</taxon>
        <taxon>Metazoa</taxon>
        <taxon>Chordata</taxon>
        <taxon>Craniata</taxon>
        <taxon>Vertebrata</taxon>
        <taxon>Euteleostomi</taxon>
        <taxon>Archelosauria</taxon>
        <taxon>Testudinata</taxon>
        <taxon>Testudines</taxon>
        <taxon>Cryptodira</taxon>
        <taxon>Durocryptodira</taxon>
        <taxon>Testudinoidea</taxon>
        <taxon>Platysternidae</taxon>
        <taxon>Platysternon</taxon>
    </lineage>
</organism>
<dbReference type="InterPro" id="IPR050138">
    <property type="entry name" value="DHOase/Allantoinase_Hydrolase"/>
</dbReference>
<dbReference type="EMBL" id="QXTE01009776">
    <property type="protein sequence ID" value="TFJ95300.1"/>
    <property type="molecule type" value="Genomic_DNA"/>
</dbReference>
<comment type="caution">
    <text evidence="6">The sequence shown here is derived from an EMBL/GenBank/DDBJ whole genome shotgun (WGS) entry which is preliminary data.</text>
</comment>
<reference evidence="6 7" key="1">
    <citation type="submission" date="2019-04" db="EMBL/GenBank/DDBJ databases">
        <title>Draft genome of the big-headed turtle Platysternon megacephalum.</title>
        <authorList>
            <person name="Gong S."/>
        </authorList>
    </citation>
    <scope>NUCLEOTIDE SEQUENCE [LARGE SCALE GENOMIC DNA]</scope>
    <source>
        <strain evidence="6">DO16091913</strain>
        <tissue evidence="6">Muscle</tissue>
    </source>
</reference>
<dbReference type="PROSITE" id="PS00482">
    <property type="entry name" value="DIHYDROOROTASE_1"/>
    <property type="match status" value="1"/>
</dbReference>
<proteinExistence type="predicted"/>
<dbReference type="Pfam" id="PF12890">
    <property type="entry name" value="DHOase"/>
    <property type="match status" value="1"/>
</dbReference>
<evidence type="ECO:0000256" key="1">
    <source>
        <dbReference type="ARBA" id="ARBA00001947"/>
    </source>
</evidence>
<dbReference type="GO" id="GO:0005737">
    <property type="term" value="C:cytoplasm"/>
    <property type="evidence" value="ECO:0007669"/>
    <property type="project" value="TreeGrafter"/>
</dbReference>
<accession>A0A4D9DD86</accession>
<sequence>MSLVILSAQQIDGSVRDLYIDPTGRFADPAKAGDDVERFDGQGLIALPGLVDLHAHLREPGQEEAETIQTGTAAAAAGGFTSVSAMPNTNPITSTVADVEFMQGRALETASTHVEVIGSITTELTGGPLSDIGGMHDRCGVTMFSNDGFCVMNAQTMREALDIVARFDGVLAQHSQDHNLAPADACVHESDVSRALGVRGWPSQAESAIVARDCELAELTGARLHVCHISTAETVDVIRRAKQRGVHVTAEVTPHHLYLSTAEIACGCSTYKVNPPLRTERDIDALRDAFADGTIDSLGTDHAPHPAAKKDKPLAEAAFGMLAYEQALGVVIETMVLTGRMDWQTLAERTSFAPARIGRIKNQGRPIAVGEPANVVLIDPTSRAIVDREQSLSKSRNNPYHGRELPDPVRLTLWGGRETYRRR</sequence>
<feature type="domain" description="Dihydroorotase catalytic" evidence="5">
    <location>
        <begin position="45"/>
        <end position="233"/>
    </location>
</feature>
<dbReference type="PANTHER" id="PTHR43668">
    <property type="entry name" value="ALLANTOINASE"/>
    <property type="match status" value="1"/>
</dbReference>
<dbReference type="GO" id="GO:0004151">
    <property type="term" value="F:dihydroorotase activity"/>
    <property type="evidence" value="ECO:0007669"/>
    <property type="project" value="InterPro"/>
</dbReference>
<dbReference type="PROSITE" id="PS00483">
    <property type="entry name" value="DIHYDROOROTASE_2"/>
    <property type="match status" value="1"/>
</dbReference>
<evidence type="ECO:0000313" key="7">
    <source>
        <dbReference type="Proteomes" id="UP000297703"/>
    </source>
</evidence>
<dbReference type="GO" id="GO:0006145">
    <property type="term" value="P:purine nucleobase catabolic process"/>
    <property type="evidence" value="ECO:0007669"/>
    <property type="project" value="TreeGrafter"/>
</dbReference>
<dbReference type="GO" id="GO:0006221">
    <property type="term" value="P:pyrimidine nucleotide biosynthetic process"/>
    <property type="evidence" value="ECO:0007669"/>
    <property type="project" value="UniProtKB-KW"/>
</dbReference>
<dbReference type="InterPro" id="IPR011059">
    <property type="entry name" value="Metal-dep_hydrolase_composite"/>
</dbReference>
<keyword evidence="3" id="KW-0378">Hydrolase</keyword>
<dbReference type="GO" id="GO:0004038">
    <property type="term" value="F:allantoinase activity"/>
    <property type="evidence" value="ECO:0007669"/>
    <property type="project" value="TreeGrafter"/>
</dbReference>
<gene>
    <name evidence="6" type="ORF">DR999_PMT23192</name>
</gene>
<name>A0A4D9DD86_9SAUR</name>
<dbReference type="Proteomes" id="UP000297703">
    <property type="component" value="Unassembled WGS sequence"/>
</dbReference>
<dbReference type="GO" id="GO:0046872">
    <property type="term" value="F:metal ion binding"/>
    <property type="evidence" value="ECO:0007669"/>
    <property type="project" value="UniProtKB-KW"/>
</dbReference>